<proteinExistence type="predicted"/>
<accession>A0ABT3BHU7</accession>
<keyword evidence="4" id="KW-1185">Reference proteome</keyword>
<feature type="region of interest" description="Disordered" evidence="1">
    <location>
        <begin position="402"/>
        <end position="425"/>
    </location>
</feature>
<organism evidence="3 4">
    <name type="scientific">Roseobacter sinensis</name>
    <dbReference type="NCBI Taxonomy" id="2931391"/>
    <lineage>
        <taxon>Bacteria</taxon>
        <taxon>Pseudomonadati</taxon>
        <taxon>Pseudomonadota</taxon>
        <taxon>Alphaproteobacteria</taxon>
        <taxon>Rhodobacterales</taxon>
        <taxon>Roseobacteraceae</taxon>
        <taxon>Roseobacter</taxon>
    </lineage>
</organism>
<dbReference type="EMBL" id="JALIEB010000010">
    <property type="protein sequence ID" value="MCV3272768.1"/>
    <property type="molecule type" value="Genomic_DNA"/>
</dbReference>
<dbReference type="Proteomes" id="UP001208690">
    <property type="component" value="Unassembled WGS sequence"/>
</dbReference>
<dbReference type="RefSeq" id="WP_263845088.1">
    <property type="nucleotide sequence ID" value="NZ_JALIEB010000010.1"/>
</dbReference>
<feature type="region of interest" description="Disordered" evidence="1">
    <location>
        <begin position="631"/>
        <end position="658"/>
    </location>
</feature>
<sequence length="1157" mass="128524">MPSDNSGQPATPSRMRRMLGRLRRTVIHVGTMLTVRAAFILTFALLFLWLPAPWLWQFVQTRLDDQAWLYDASKEGLIVVDSPQIFTRERLVNQRLRDSDWIDRQLLAVDEKLKKGEFGTPDTISASQRLLKIYQEAAQAQTPGAGAVDLDKLQAMMRPDPLTVFEDAQMYREMLTQNRYETILDDAHDIGSNTLQRLNFRMTLSPARAMSDSLAAVTITIDEPAEPEWLFHHYGRLLVETREELEETVARLVADRSRIFTQQMGVYGLHPKSEAAKNAIFARVFTALYAPGQDGAATTQRSAQSYQRDLIALVLDYQRQAETQQIEALVVDYVTNSAPWTGLGDKLLARSRPRDFLSSATEVLKGSCDQPVSLWMLAADHLKDPVFYNELLQDYARVQPLKDSLRPSGPPAAPEPAAVSVPRPTAVPTSVDMRSEAQFREFLHRFLPPIPCRRDLALDLPRAKLQLVGIMEIVNGVLAQDPLCAGRPPADRHHAIRAAAHVLMSPDPARLETDQDVPQACRGLVQEVRAMTDLMVDDRTKASGLQRIGVAHMILEELQETAGDTVARRRGLADYFDIGIDTCDLTSCNIAVRTFAEAHLQGIRRALDPMPDAADPKADLLADAPADKAVPQPAVQGAGSLSAQAGPRRELGKLAGSDGDPGLMAERIGREEALRLFAELSCFSTARSYTVWPRTGARQQMLQTEQDGVSLISQALNPLGVAADAQSSVTRRRHIDKVFGIGDGGQPVDTPFRECDGPFFWMLNMLQPDGRFIERYLDKGTWNGADSAILAWRDQRTCLLGVASRIAPWYDLELTRPDGRAFASEEARVAALVARCADPASVGEVPKEATDRLVKSARLHDVATYTRRLRQRDTNISWIVAPEQMAALSPSAHVARSIPLSAIVSVPSWWPSARITIRTCWLRPADLMRQTQGADFCRADPMEDKRTGFQLLDRRIERLAAAGRTETTVTIPLPSNAQDVLPKLGFFLIRAPYLDQWEFGPIEVESGRSAQIRLTGSRLWKNPRVRLGAQWHDKIEVLPDMKGIIATFNCVTQIESATKARVHLSSEPLIKVPTDRTVPDGTYEAIQKRLPPPGIVPAEAYTADRQAQVWTSEGVTGNTLVKVRAFRPSYLKDGGFEQPCWANPDELDDKSGRGTND</sequence>
<keyword evidence="2" id="KW-0472">Membrane</keyword>
<keyword evidence="2" id="KW-1133">Transmembrane helix</keyword>
<reference evidence="3 4" key="1">
    <citation type="submission" date="2022-04" db="EMBL/GenBank/DDBJ databases">
        <title>Roseobacter sp. WL0113 is a bacterium isolated from neritic sediment.</title>
        <authorList>
            <person name="Wang L."/>
            <person name="He W."/>
            <person name="Zhang D.-F."/>
        </authorList>
    </citation>
    <scope>NUCLEOTIDE SEQUENCE [LARGE SCALE GENOMIC DNA]</scope>
    <source>
        <strain evidence="3 4">WL0113</strain>
    </source>
</reference>
<evidence type="ECO:0000313" key="4">
    <source>
        <dbReference type="Proteomes" id="UP001208690"/>
    </source>
</evidence>
<keyword evidence="2" id="KW-0812">Transmembrane</keyword>
<feature type="region of interest" description="Disordered" evidence="1">
    <location>
        <begin position="1137"/>
        <end position="1157"/>
    </location>
</feature>
<name>A0ABT3BHU7_9RHOB</name>
<feature type="compositionally biased region" description="Low complexity" evidence="1">
    <location>
        <begin position="415"/>
        <end position="424"/>
    </location>
</feature>
<evidence type="ECO:0000256" key="1">
    <source>
        <dbReference type="SAM" id="MobiDB-lite"/>
    </source>
</evidence>
<gene>
    <name evidence="3" type="ORF">MUB52_15145</name>
</gene>
<evidence type="ECO:0000256" key="2">
    <source>
        <dbReference type="SAM" id="Phobius"/>
    </source>
</evidence>
<evidence type="ECO:0000313" key="3">
    <source>
        <dbReference type="EMBL" id="MCV3272768.1"/>
    </source>
</evidence>
<protein>
    <submittedName>
        <fullName evidence="3">Uncharacterized protein</fullName>
    </submittedName>
</protein>
<comment type="caution">
    <text evidence="3">The sequence shown here is derived from an EMBL/GenBank/DDBJ whole genome shotgun (WGS) entry which is preliminary data.</text>
</comment>
<feature type="transmembrane region" description="Helical" evidence="2">
    <location>
        <begin position="25"/>
        <end position="50"/>
    </location>
</feature>